<gene>
    <name evidence="1" type="ORF">BDK51DRAFT_13382</name>
</gene>
<dbReference type="OrthoDB" id="194358at2759"/>
<accession>A0A4P9WAR7</accession>
<dbReference type="EMBL" id="KZ997033">
    <property type="protein sequence ID" value="RKO87970.1"/>
    <property type="molecule type" value="Genomic_DNA"/>
</dbReference>
<proteinExistence type="predicted"/>
<feature type="non-terminal residue" evidence="1">
    <location>
        <position position="89"/>
    </location>
</feature>
<evidence type="ECO:0000313" key="2">
    <source>
        <dbReference type="Proteomes" id="UP000269721"/>
    </source>
</evidence>
<keyword evidence="2" id="KW-1185">Reference proteome</keyword>
<sequence length="89" mass="9525">KSGSADAVRALLLEDKTLTSQRHRDPAAKFDPDVELDAYKFLGAYIGAITALQFAILTGQDGIAKDIAERSFSEDLDLTFGGGNTALHL</sequence>
<organism evidence="1 2">
    <name type="scientific">Blyttiomyces helicus</name>
    <dbReference type="NCBI Taxonomy" id="388810"/>
    <lineage>
        <taxon>Eukaryota</taxon>
        <taxon>Fungi</taxon>
        <taxon>Fungi incertae sedis</taxon>
        <taxon>Chytridiomycota</taxon>
        <taxon>Chytridiomycota incertae sedis</taxon>
        <taxon>Chytridiomycetes</taxon>
        <taxon>Chytridiomycetes incertae sedis</taxon>
        <taxon>Blyttiomyces</taxon>
    </lineage>
</organism>
<reference evidence="2" key="1">
    <citation type="journal article" date="2018" name="Nat. Microbiol.">
        <title>Leveraging single-cell genomics to expand the fungal tree of life.</title>
        <authorList>
            <person name="Ahrendt S.R."/>
            <person name="Quandt C.A."/>
            <person name="Ciobanu D."/>
            <person name="Clum A."/>
            <person name="Salamov A."/>
            <person name="Andreopoulos B."/>
            <person name="Cheng J.F."/>
            <person name="Woyke T."/>
            <person name="Pelin A."/>
            <person name="Henrissat B."/>
            <person name="Reynolds N.K."/>
            <person name="Benny G.L."/>
            <person name="Smith M.E."/>
            <person name="James T.Y."/>
            <person name="Grigoriev I.V."/>
        </authorList>
    </citation>
    <scope>NUCLEOTIDE SEQUENCE [LARGE SCALE GENOMIC DNA]</scope>
</reference>
<evidence type="ECO:0000313" key="1">
    <source>
        <dbReference type="EMBL" id="RKO87970.1"/>
    </source>
</evidence>
<protein>
    <submittedName>
        <fullName evidence="1">Uncharacterized protein</fullName>
    </submittedName>
</protein>
<dbReference type="AlphaFoldDB" id="A0A4P9WAR7"/>
<name>A0A4P9WAR7_9FUNG</name>
<dbReference type="Proteomes" id="UP000269721">
    <property type="component" value="Unassembled WGS sequence"/>
</dbReference>
<feature type="non-terminal residue" evidence="1">
    <location>
        <position position="1"/>
    </location>
</feature>